<evidence type="ECO:0000256" key="1">
    <source>
        <dbReference type="ARBA" id="ARBA00004123"/>
    </source>
</evidence>
<protein>
    <recommendedName>
        <fullName evidence="6">Nucleoporin Nup133/Nup155-like N-terminal domain-containing protein</fullName>
    </recommendedName>
</protein>
<evidence type="ECO:0000259" key="6">
    <source>
        <dbReference type="Pfam" id="PF08801"/>
    </source>
</evidence>
<comment type="caution">
    <text evidence="7">The sequence shown here is derived from an EMBL/GenBank/DDBJ whole genome shotgun (WGS) entry which is preliminary data.</text>
</comment>
<dbReference type="InterPro" id="IPR014908">
    <property type="entry name" value="Nucleoporin_Nup133/Nup155_N"/>
</dbReference>
<dbReference type="InterPro" id="IPR015943">
    <property type="entry name" value="WD40/YVTN_repeat-like_dom_sf"/>
</dbReference>
<feature type="compositionally biased region" description="Polar residues" evidence="5">
    <location>
        <begin position="15"/>
        <end position="26"/>
    </location>
</feature>
<reference evidence="7" key="1">
    <citation type="submission" date="2022-07" db="EMBL/GenBank/DDBJ databases">
        <title>Genome Sequence of Physisporinus lineatus.</title>
        <authorList>
            <person name="Buettner E."/>
        </authorList>
    </citation>
    <scope>NUCLEOTIDE SEQUENCE</scope>
    <source>
        <strain evidence="7">VT162</strain>
    </source>
</reference>
<dbReference type="GO" id="GO:0016973">
    <property type="term" value="P:poly(A)+ mRNA export from nucleus"/>
    <property type="evidence" value="ECO:0007669"/>
    <property type="project" value="TreeGrafter"/>
</dbReference>
<sequence>MAAFSPSPAPRHLTRNASRGPTSPTGTVRRPRVGISGRISNPTSRVVTPAAQHDRPQSVGEQSVESGMDVDERSEALERGGSKAEVLFAKSEELEVTFYAHLPAEVKQILHNADFDREPYTGDVDTVTGFALVASSNTCFVWKYAQALAGTPTCYIFECPQDVGYLAMATPFHALVPYGASREPGLILMTSTGQIRFWDGLAMGLAGGKNYSKSSLDFGEDELVTSLIRADPQTYIVSTSFGRLFRLSLTSAGSRYQLAARVFGRPQSALSLARFFPSLWSAEGLQPVEGNIDAMALGQFNRETSCRDLWVLTEYHVQRWSISAEGWEALEYQDSIFELVLGAIRRRFTSATQDNIELNLEFVDLKSPRQVYFSHWASEDVEV</sequence>
<dbReference type="GO" id="GO:0000972">
    <property type="term" value="P:transcription-dependent tethering of RNA polymerase II gene DNA at nuclear periphery"/>
    <property type="evidence" value="ECO:0007669"/>
    <property type="project" value="TreeGrafter"/>
</dbReference>
<dbReference type="AlphaFoldDB" id="A0AAD5V5E5"/>
<evidence type="ECO:0000256" key="3">
    <source>
        <dbReference type="ARBA" id="ARBA00022448"/>
    </source>
</evidence>
<feature type="region of interest" description="Disordered" evidence="5">
    <location>
        <begin position="1"/>
        <end position="77"/>
    </location>
</feature>
<dbReference type="EMBL" id="JANAWD010000116">
    <property type="protein sequence ID" value="KAJ3486586.1"/>
    <property type="molecule type" value="Genomic_DNA"/>
</dbReference>
<dbReference type="GO" id="GO:0017056">
    <property type="term" value="F:structural constituent of nuclear pore"/>
    <property type="evidence" value="ECO:0007669"/>
    <property type="project" value="InterPro"/>
</dbReference>
<dbReference type="PANTHER" id="PTHR13405:SF11">
    <property type="entry name" value="NUCLEAR PORE COMPLEX PROTEIN NUP133"/>
    <property type="match status" value="1"/>
</dbReference>
<evidence type="ECO:0000256" key="2">
    <source>
        <dbReference type="ARBA" id="ARBA00005569"/>
    </source>
</evidence>
<keyword evidence="4" id="KW-0539">Nucleus</keyword>
<dbReference type="Gene3D" id="2.130.10.10">
    <property type="entry name" value="YVTN repeat-like/Quinoprotein amine dehydrogenase"/>
    <property type="match status" value="1"/>
</dbReference>
<gene>
    <name evidence="7" type="ORF">NLI96_g4141</name>
</gene>
<feature type="domain" description="Nucleoporin Nup133/Nup155-like N-terminal" evidence="6">
    <location>
        <begin position="94"/>
        <end position="331"/>
    </location>
</feature>
<evidence type="ECO:0000256" key="4">
    <source>
        <dbReference type="ARBA" id="ARBA00023242"/>
    </source>
</evidence>
<proteinExistence type="inferred from homology"/>
<name>A0AAD5V5E5_9APHY</name>
<evidence type="ECO:0000256" key="5">
    <source>
        <dbReference type="SAM" id="MobiDB-lite"/>
    </source>
</evidence>
<dbReference type="GO" id="GO:0031080">
    <property type="term" value="C:nuclear pore outer ring"/>
    <property type="evidence" value="ECO:0007669"/>
    <property type="project" value="TreeGrafter"/>
</dbReference>
<organism evidence="7 8">
    <name type="scientific">Meripilus lineatus</name>
    <dbReference type="NCBI Taxonomy" id="2056292"/>
    <lineage>
        <taxon>Eukaryota</taxon>
        <taxon>Fungi</taxon>
        <taxon>Dikarya</taxon>
        <taxon>Basidiomycota</taxon>
        <taxon>Agaricomycotina</taxon>
        <taxon>Agaricomycetes</taxon>
        <taxon>Polyporales</taxon>
        <taxon>Meripilaceae</taxon>
        <taxon>Meripilus</taxon>
    </lineage>
</organism>
<keyword evidence="8" id="KW-1185">Reference proteome</keyword>
<dbReference type="InterPro" id="IPR037624">
    <property type="entry name" value="Nup133-like"/>
</dbReference>
<dbReference type="GO" id="GO:0006606">
    <property type="term" value="P:protein import into nucleus"/>
    <property type="evidence" value="ECO:0007669"/>
    <property type="project" value="TreeGrafter"/>
</dbReference>
<keyword evidence="3" id="KW-0813">Transport</keyword>
<evidence type="ECO:0000313" key="8">
    <source>
        <dbReference type="Proteomes" id="UP001212997"/>
    </source>
</evidence>
<dbReference type="PANTHER" id="PTHR13405">
    <property type="entry name" value="NUCLEAR PORE COMPLEX PROTEIN NUP133"/>
    <property type="match status" value="1"/>
</dbReference>
<dbReference type="SUPFAM" id="SSF117289">
    <property type="entry name" value="Nucleoporin domain"/>
    <property type="match status" value="1"/>
</dbReference>
<accession>A0AAD5V5E5</accession>
<dbReference type="Pfam" id="PF08801">
    <property type="entry name" value="Nucleoporin_N"/>
    <property type="match status" value="1"/>
</dbReference>
<evidence type="ECO:0000313" key="7">
    <source>
        <dbReference type="EMBL" id="KAJ3486586.1"/>
    </source>
</evidence>
<comment type="subcellular location">
    <subcellularLocation>
        <location evidence="1">Nucleus</location>
    </subcellularLocation>
</comment>
<dbReference type="Proteomes" id="UP001212997">
    <property type="component" value="Unassembled WGS sequence"/>
</dbReference>
<comment type="similarity">
    <text evidence="2">Belongs to the nucleoporin Nup133 family.</text>
</comment>